<dbReference type="AlphaFoldDB" id="A0A850PLR0"/>
<dbReference type="RefSeq" id="WP_178359660.1">
    <property type="nucleotide sequence ID" value="NZ_JABFYL010000035.1"/>
</dbReference>
<keyword evidence="1" id="KW-0732">Signal</keyword>
<sequence length="144" mass="15067">MRNGAGVLAVFLVLAMACGAAPATAQPMPEPPPIPVPVPEVLAGTPALMFTDEPAIVDGHPMHPEAWSRTTDDRVVRLHFTTGTPECFGVTARVHETADDVVVDLRSGTLPQAVGRACIMIAVFGGLDVPLQNPLGARRVLSLA</sequence>
<feature type="chain" id="PRO_5032378133" description="Large secreted protein" evidence="1">
    <location>
        <begin position="26"/>
        <end position="144"/>
    </location>
</feature>
<keyword evidence="3" id="KW-1185">Reference proteome</keyword>
<dbReference type="Proteomes" id="UP000570517">
    <property type="component" value="Unassembled WGS sequence"/>
</dbReference>
<name>A0A850PLR0_9MYCO</name>
<dbReference type="EMBL" id="JABFYL010000035">
    <property type="protein sequence ID" value="NVN51331.1"/>
    <property type="molecule type" value="Genomic_DNA"/>
</dbReference>
<reference evidence="2 3" key="1">
    <citation type="submission" date="2020-05" db="EMBL/GenBank/DDBJ databases">
        <title>Draft genome sequence of Mycobacterium hippocampi DL, isolated from European seabass, Dicentrarchus labrax, reared in fish farms.</title>
        <authorList>
            <person name="Stathopoulou P."/>
            <person name="Asimakis E."/>
            <person name="Tzokas K."/>
            <person name="Batargias C."/>
            <person name="Tsiamis G."/>
        </authorList>
    </citation>
    <scope>NUCLEOTIDE SEQUENCE [LARGE SCALE GENOMIC DNA]</scope>
    <source>
        <strain evidence="2 3">DL</strain>
    </source>
</reference>
<protein>
    <recommendedName>
        <fullName evidence="4">Large secreted protein</fullName>
    </recommendedName>
</protein>
<gene>
    <name evidence="2" type="ORF">HLY00_1073</name>
</gene>
<organism evidence="2 3">
    <name type="scientific">Mycolicibacterium hippocampi</name>
    <dbReference type="NCBI Taxonomy" id="659824"/>
    <lineage>
        <taxon>Bacteria</taxon>
        <taxon>Bacillati</taxon>
        <taxon>Actinomycetota</taxon>
        <taxon>Actinomycetes</taxon>
        <taxon>Mycobacteriales</taxon>
        <taxon>Mycobacteriaceae</taxon>
        <taxon>Mycolicibacterium</taxon>
    </lineage>
</organism>
<evidence type="ECO:0000313" key="2">
    <source>
        <dbReference type="EMBL" id="NVN51331.1"/>
    </source>
</evidence>
<comment type="caution">
    <text evidence="2">The sequence shown here is derived from an EMBL/GenBank/DDBJ whole genome shotgun (WGS) entry which is preliminary data.</text>
</comment>
<proteinExistence type="predicted"/>
<evidence type="ECO:0008006" key="4">
    <source>
        <dbReference type="Google" id="ProtNLM"/>
    </source>
</evidence>
<evidence type="ECO:0000256" key="1">
    <source>
        <dbReference type="SAM" id="SignalP"/>
    </source>
</evidence>
<evidence type="ECO:0000313" key="3">
    <source>
        <dbReference type="Proteomes" id="UP000570517"/>
    </source>
</evidence>
<feature type="signal peptide" evidence="1">
    <location>
        <begin position="1"/>
        <end position="25"/>
    </location>
</feature>
<dbReference type="PROSITE" id="PS51257">
    <property type="entry name" value="PROKAR_LIPOPROTEIN"/>
    <property type="match status" value="1"/>
</dbReference>
<accession>A0A850PLR0</accession>